<dbReference type="InterPro" id="IPR016036">
    <property type="entry name" value="Malonyl_transacylase_ACP-bd"/>
</dbReference>
<dbReference type="PROSITE" id="PS00012">
    <property type="entry name" value="PHOSPHOPANTETHEINE"/>
    <property type="match status" value="1"/>
</dbReference>
<keyword evidence="4" id="KW-0677">Repeat</keyword>
<dbReference type="PROSITE" id="PS52019">
    <property type="entry name" value="PKS_MFAS_DH"/>
    <property type="match status" value="1"/>
</dbReference>
<dbReference type="InterPro" id="IPR055123">
    <property type="entry name" value="SpnB-like_Rossmann"/>
</dbReference>
<dbReference type="SUPFAM" id="SSF47336">
    <property type="entry name" value="ACP-like"/>
    <property type="match status" value="2"/>
</dbReference>
<dbReference type="Gene3D" id="3.10.129.110">
    <property type="entry name" value="Polyketide synthase dehydratase"/>
    <property type="match status" value="1"/>
</dbReference>
<dbReference type="InterPro" id="IPR016035">
    <property type="entry name" value="Acyl_Trfase/lysoPLipase"/>
</dbReference>
<evidence type="ECO:0000259" key="16">
    <source>
        <dbReference type="PROSITE" id="PS52019"/>
    </source>
</evidence>
<dbReference type="FunFam" id="3.40.47.10:FF:000019">
    <property type="entry name" value="Polyketide synthase type I"/>
    <property type="match status" value="1"/>
</dbReference>
<dbReference type="InterPro" id="IPR020843">
    <property type="entry name" value="ER"/>
</dbReference>
<sequence>MMGEPQTDVMGRDNSRDEAIVVVGLFRRLSGEPDARAGVPFDASVIGLSPEEAARLGPQRRLLLELAWGALEDAGTPPRSLEGTPCGVFVGPSDHGHESVANWLSHALALHGPSLTLDTARSSALTAIREACQKIRAGECVLALAGVVGREPDPQAHEHVGDEGGGIVVLKGLSQAVADGNRIYYTIRGTTLKGDASDSLIEYEFLRCALDQSGTGPGLGDLWPGEIGQNSRRALPLVPLVFSADDVTTLRAQASSLTELVACESAPEPVDIGFSLATVDTELPHRAVVLGQDSRSLESGLTALVAGRAAPHVLRGTAFPQRNLVFVFPGHGSQWVGLGRQLWETSAVFRRSIQDCADALAPHVNWSLVDAIRGRGPESGLDRVDVIQPVLWAAMVSLAELWRSVGVHPDTVLGHCIGEVAAATVAGGLSVDDAARVIALRSRLVARRLAGTGGVAVVSAPAEWVENLLGRWPGQVWLAGMNGPSSVLVSGTAEAVAEVLAHCRREEIRARRVAMDYASHSPHVEAIANDVAEGLAAITPRQSAVPFFSSMRGAYVNTATLDADYWHNEREPVLFYQSVRELLAAGHRAFVEVSPHPLLTGGVIDTAEEMGVDAVVLATLRRDEGSVGSFLSSAAEAYVRGVPVRWSSLFTEHQPRRVRLPSQSVREERYRPTPENDLATLAPDALLELVRTEVAMVLGQTGPADITPSTTFTELGFDSARAVELRRRLSEVLGLSLPTTLVFDHPTPSAVAEHLADRLRGSGDGNERTPPASPSADEPIAIVAMSCRLPGGACSPEEMWRLVANAEDTIAAFPTDRGWCVEDVDVPCEGGFLNDAAEFDAELFKVSPREAVAMDPQQRLVLEASWEVLERAGFDPTSVRGSRTGVFVGAMSQDYGPRLGEGSDDVRGLLLTGNSPSVISGRVAYTFGLEGPAVTVDTACSSSLVALYLAAQALRNGECDLALAGGVTVMATPGMFVEFARQGGLARDGRCKAFAAAADGTSWAEAVGVVLVERLSDARRHGHEVLAVIRGSAVNQDGASNGLTAPNGPAQQRVIRQALANAGLTPSDVDVVEAHGTGTTLGDPIEAQAILATYGQGRAVDDPLWLGSLKSNIGHTQAAAGVMGVIKMVLAMRHGLLPRTLHVDVPTPHVDWSSGAVQLLTEARRWPEKGRPRRAGVSSFGISGTNAHLILEQSAPTLPPPDEDAPSSAGVSDGPVVEETTPTPVVPWLLSARSAAALRSQATRLREHLDAHPDLSTLHVAYSLATTRATLEHRAAIVDRGRESLLDSVTALAEGREVPGLVEGAVAKPGRTVFVFPGQGSQWAGMAQDLWESWPVFAAAMRSCAEALEPYVDWSLRDVVFALADDPRWGRVDVVQPVLWAVMVSLAQLWRSHGVEPAAVVGHSQGEVAAACVAGALSLAEGAQVVAVRSRFVAQRLSGAGGMVSVAAPLARVHELLDAWADRLFVAAVNAPSSVVVSGESTALDELLVRCEGEGVWARRIAVDYPSHTRQVEALATDLVAALGGIAPKVSSVTFYSTVTGGPLDATALDTPYWYRNLRETVRFEPAVRELLARGYRTFVEVSPHPVLVTGIQETAETAGVDAVVLASLRRDDGGPERFLTSLAEAHVRGVEVDWRPALAGGRKVDLPTYAFHRRRFWLERAQKGGDVGAAGLDGVDHPLLGAVVHLPDGEVVLTGRLSLATHAWLADHAVGGTAILPGTAFFELAVRAGDEVGCDLIEELTLESPMMIGDSAVQIQVAVGEPNDAGRRTFTIYSRLEGDDTASWIEHATGLVAPGTAGEGGLLTVWPPTADEVDLAGLYERLGARGYGYGPAFQGLRRVWRQDNDIYAEVTLAEEQHGEAAAFTLHPALLDAALHPLLPGVVGDDGPLVLPFDWSRARVFASEATVLRVRITLTGEGVAALTVADGTGAPVAAVEALTLRPLAAEALRALGDTNDDALLHVHWVSVPTPDEATAAPLEVVELSTPAEGDIPAAVRAATRDALRLVQDHLAAGTDTTLVVLTRNAVAVDTGARQPNLAAAAVWGLVRSAQTEHPGRVILVDIDADPCSREAVAAAIATGEPQLAIRRGEVFAPRLDLAARGLLTLPSDEAWRIGLTARGTLDNLAVLPNPEVTAPLGPGQVRIAVRAAGMNFRDVLIALGMYPDEQALPGVEGAGVVLETGPDVADLAPGDRVFGLLTGGFAPVTITDRRLLAPMPPQWTFAQAAAVPVVYLTAYYGLVDLGRVAPGDKVLVHAATGGVGLAALQLVRHLGGEVFATASPGKWDVLRQCGIDDDHIASSRTLEFVDKFRVTSGGHGVDLVLNSLAMEFLDGSLRLLASSGARFVEMGKRDLRDPAQLAAEYGTEYHPFELMDANPDRIQEMLLMVLELFRNGVLTLPPITTWDVRRAPEAFRYLSQARHVGKLVLTIPTPSEHGTVIVTGGTGGLGALVARYLVETRGVRNLLLVSRRGLNAPAAAELRAELAGLGANVDIVACDVANRAALVRVLADIPADRPLTGVIHTAGVLDDAVVTNLTAEQVDTVFSPKVDAAWNLHELTVDLNLSTFILYSSYAGVFGTAGQANYAAANAFLDALARHRRALGLPGLSLAWGFWAESTGMTGHLSDVDVRRMARDGLAPLPSAQGMTLFDQAPAMALPTAVLARIDIAALRGRGDDLPALLRGLVRTPPRRRPASSDVVPNSSSLARCLAEAPAGDRDRVLADVVRGEVAAVLGHDIPTAVGRDRAFKELGFDSLTAMELRNRLNGLTGLRLATTVVFDFPTPGELAEHLLEQLGFATELAADGAADLLSDLDRLRRRLSAGGQRPDDLARIGVRVRELLELCDPARPDPAGDAPPAALLTDLDTATDEELFALIDEQG</sequence>
<comment type="catalytic activity">
    <reaction evidence="7">
        <text>6 (S)-methylmalonyl-CoA + propanoyl-CoA + 6 NADPH + 12 H(+) = 6-deoxyerythronolide B + 6 CO2 + 6 NADP(+) + 7 CoA + H2O</text>
        <dbReference type="Rhea" id="RHEA:23068"/>
        <dbReference type="ChEBI" id="CHEBI:15377"/>
        <dbReference type="ChEBI" id="CHEBI:15378"/>
        <dbReference type="ChEBI" id="CHEBI:16089"/>
        <dbReference type="ChEBI" id="CHEBI:16526"/>
        <dbReference type="ChEBI" id="CHEBI:57287"/>
        <dbReference type="ChEBI" id="CHEBI:57327"/>
        <dbReference type="ChEBI" id="CHEBI:57392"/>
        <dbReference type="ChEBI" id="CHEBI:57783"/>
        <dbReference type="ChEBI" id="CHEBI:58349"/>
        <dbReference type="EC" id="2.3.1.94"/>
    </reaction>
</comment>
<dbReference type="InterPro" id="IPR049552">
    <property type="entry name" value="PKS_DH_N"/>
</dbReference>
<dbReference type="Pfam" id="PF00550">
    <property type="entry name" value="PP-binding"/>
    <property type="match status" value="2"/>
</dbReference>
<dbReference type="Gene3D" id="3.40.47.10">
    <property type="match status" value="2"/>
</dbReference>
<dbReference type="Pfam" id="PF22953">
    <property type="entry name" value="SpnB_Rossmann"/>
    <property type="match status" value="1"/>
</dbReference>
<dbReference type="PROSITE" id="PS52004">
    <property type="entry name" value="KS3_2"/>
    <property type="match status" value="2"/>
</dbReference>
<name>A0A8J3CK77_9PSEU</name>
<dbReference type="InterPro" id="IPR011032">
    <property type="entry name" value="GroES-like_sf"/>
</dbReference>
<keyword evidence="5" id="KW-0511">Multifunctional enzyme</keyword>
<dbReference type="Gene3D" id="3.40.366.10">
    <property type="entry name" value="Malonyl-Coenzyme A Acyl Carrier Protein, domain 2"/>
    <property type="match status" value="2"/>
</dbReference>
<dbReference type="Gene3D" id="3.30.70.3290">
    <property type="match status" value="2"/>
</dbReference>
<dbReference type="InterPro" id="IPR013968">
    <property type="entry name" value="PKS_KR"/>
</dbReference>
<dbReference type="SUPFAM" id="SSF52151">
    <property type="entry name" value="FabD/lysophospholipase-like"/>
    <property type="match status" value="2"/>
</dbReference>
<evidence type="ECO:0000256" key="1">
    <source>
        <dbReference type="ARBA" id="ARBA00022450"/>
    </source>
</evidence>
<evidence type="ECO:0000256" key="13">
    <source>
        <dbReference type="SAM" id="MobiDB-lite"/>
    </source>
</evidence>
<evidence type="ECO:0000256" key="3">
    <source>
        <dbReference type="ARBA" id="ARBA00022679"/>
    </source>
</evidence>
<feature type="region of interest" description="Disordered" evidence="13">
    <location>
        <begin position="1194"/>
        <end position="1220"/>
    </location>
</feature>
<comment type="function">
    <text evidence="8">Involved in the biosynthesis of antibiotic erythromycin via the biosynthesis of its aglycone precursor, 6-deoxyerythronolide B (6-dEB).</text>
</comment>
<evidence type="ECO:0000256" key="4">
    <source>
        <dbReference type="ARBA" id="ARBA00022737"/>
    </source>
</evidence>
<feature type="active site" description="Proton donor; for dehydratase activity" evidence="12">
    <location>
        <position position="1872"/>
    </location>
</feature>
<dbReference type="CDD" id="cd05195">
    <property type="entry name" value="enoyl_red"/>
    <property type="match status" value="1"/>
</dbReference>
<dbReference type="Pfam" id="PF21089">
    <property type="entry name" value="PKS_DH_N"/>
    <property type="match status" value="1"/>
</dbReference>
<dbReference type="InterPro" id="IPR049900">
    <property type="entry name" value="PKS_mFAS_DH"/>
</dbReference>
<feature type="region of interest" description="C-terminal hotdog fold" evidence="12">
    <location>
        <begin position="1811"/>
        <end position="1949"/>
    </location>
</feature>
<dbReference type="SMART" id="SM00827">
    <property type="entry name" value="PKS_AT"/>
    <property type="match status" value="2"/>
</dbReference>
<evidence type="ECO:0000313" key="17">
    <source>
        <dbReference type="EMBL" id="GGM75264.1"/>
    </source>
</evidence>
<dbReference type="InterPro" id="IPR013154">
    <property type="entry name" value="ADH-like_N"/>
</dbReference>
<keyword evidence="2" id="KW-0597">Phosphoprotein</keyword>
<reference evidence="17" key="2">
    <citation type="submission" date="2020-09" db="EMBL/GenBank/DDBJ databases">
        <authorList>
            <person name="Sun Q."/>
            <person name="Zhou Y."/>
        </authorList>
    </citation>
    <scope>NUCLEOTIDE SEQUENCE</scope>
    <source>
        <strain evidence="17">CGMCC 4.5737</strain>
    </source>
</reference>
<dbReference type="SMART" id="SM00826">
    <property type="entry name" value="PKS_DH"/>
    <property type="match status" value="1"/>
</dbReference>
<dbReference type="Pfam" id="PF08659">
    <property type="entry name" value="KR"/>
    <property type="match status" value="1"/>
</dbReference>
<dbReference type="InterPro" id="IPR001227">
    <property type="entry name" value="Ac_transferase_dom_sf"/>
</dbReference>
<dbReference type="SUPFAM" id="SSF55048">
    <property type="entry name" value="Probable ACP-binding domain of malonyl-CoA ACP transacylase"/>
    <property type="match status" value="2"/>
</dbReference>
<dbReference type="SMART" id="SM00822">
    <property type="entry name" value="PKS_KR"/>
    <property type="match status" value="1"/>
</dbReference>
<evidence type="ECO:0000256" key="10">
    <source>
        <dbReference type="ARBA" id="ARBA00063272"/>
    </source>
</evidence>
<dbReference type="Gene3D" id="3.40.50.720">
    <property type="entry name" value="NAD(P)-binding Rossmann-like Domain"/>
    <property type="match status" value="3"/>
</dbReference>
<evidence type="ECO:0000256" key="12">
    <source>
        <dbReference type="PROSITE-ProRule" id="PRU01363"/>
    </source>
</evidence>
<feature type="domain" description="PKS/mFAS DH" evidence="16">
    <location>
        <begin position="1678"/>
        <end position="1949"/>
    </location>
</feature>
<proteinExistence type="predicted"/>
<dbReference type="InterPro" id="IPR020841">
    <property type="entry name" value="PKS_Beta-ketoAc_synthase_dom"/>
</dbReference>
<dbReference type="InterPro" id="IPR036736">
    <property type="entry name" value="ACP-like_sf"/>
</dbReference>
<evidence type="ECO:0000259" key="14">
    <source>
        <dbReference type="PROSITE" id="PS50075"/>
    </source>
</evidence>
<feature type="domain" description="Carrier" evidence="14">
    <location>
        <begin position="684"/>
        <end position="759"/>
    </location>
</feature>
<dbReference type="PROSITE" id="PS50075">
    <property type="entry name" value="CARRIER"/>
    <property type="match status" value="2"/>
</dbReference>
<dbReference type="Gene3D" id="3.90.180.10">
    <property type="entry name" value="Medium-chain alcohol dehydrogenases, catalytic domain"/>
    <property type="match status" value="1"/>
</dbReference>
<dbReference type="PANTHER" id="PTHR43775">
    <property type="entry name" value="FATTY ACID SYNTHASE"/>
    <property type="match status" value="1"/>
</dbReference>
<dbReference type="EMBL" id="BMMK01000034">
    <property type="protein sequence ID" value="GGM75264.1"/>
    <property type="molecule type" value="Genomic_DNA"/>
</dbReference>
<dbReference type="GO" id="GO:0004312">
    <property type="term" value="F:fatty acid synthase activity"/>
    <property type="evidence" value="ECO:0007669"/>
    <property type="project" value="TreeGrafter"/>
</dbReference>
<dbReference type="Pfam" id="PF02801">
    <property type="entry name" value="Ketoacyl-synt_C"/>
    <property type="match status" value="1"/>
</dbReference>
<dbReference type="Pfam" id="PF14765">
    <property type="entry name" value="PS-DH"/>
    <property type="match status" value="1"/>
</dbReference>
<dbReference type="FunFam" id="3.40.50.720:FF:000209">
    <property type="entry name" value="Polyketide synthase Pks12"/>
    <property type="match status" value="1"/>
</dbReference>
<dbReference type="SMART" id="SM00829">
    <property type="entry name" value="PKS_ER"/>
    <property type="match status" value="1"/>
</dbReference>
<organism evidence="17 18">
    <name type="scientific">Longimycelium tulufanense</name>
    <dbReference type="NCBI Taxonomy" id="907463"/>
    <lineage>
        <taxon>Bacteria</taxon>
        <taxon>Bacillati</taxon>
        <taxon>Actinomycetota</taxon>
        <taxon>Actinomycetes</taxon>
        <taxon>Pseudonocardiales</taxon>
        <taxon>Pseudonocardiaceae</taxon>
        <taxon>Longimycelium</taxon>
    </lineage>
</organism>
<comment type="caution">
    <text evidence="17">The sequence shown here is derived from an EMBL/GenBank/DDBJ whole genome shotgun (WGS) entry which is preliminary data.</text>
</comment>
<dbReference type="Gene3D" id="1.10.1200.10">
    <property type="entry name" value="ACP-like"/>
    <property type="match status" value="2"/>
</dbReference>
<dbReference type="Pfam" id="PF08240">
    <property type="entry name" value="ADH_N"/>
    <property type="match status" value="1"/>
</dbReference>
<feature type="domain" description="Ketosynthase family 3 (KS3)" evidence="15">
    <location>
        <begin position="777"/>
        <end position="1193"/>
    </location>
</feature>
<dbReference type="GO" id="GO:0047879">
    <property type="term" value="F:erythronolide synthase activity"/>
    <property type="evidence" value="ECO:0007669"/>
    <property type="project" value="UniProtKB-EC"/>
</dbReference>
<dbReference type="PANTHER" id="PTHR43775:SF51">
    <property type="entry name" value="INACTIVE PHENOLPHTHIOCEROL SYNTHESIS POLYKETIDE SYNTHASE TYPE I PKS1-RELATED"/>
    <property type="match status" value="1"/>
</dbReference>
<dbReference type="Pfam" id="PF00698">
    <property type="entry name" value="Acyl_transf_1"/>
    <property type="match status" value="2"/>
</dbReference>
<reference evidence="17" key="1">
    <citation type="journal article" date="2014" name="Int. J. Syst. Evol. Microbiol.">
        <title>Complete genome sequence of Corynebacterium casei LMG S-19264T (=DSM 44701T), isolated from a smear-ripened cheese.</title>
        <authorList>
            <consortium name="US DOE Joint Genome Institute (JGI-PGF)"/>
            <person name="Walter F."/>
            <person name="Albersmeier A."/>
            <person name="Kalinowski J."/>
            <person name="Ruckert C."/>
        </authorList>
    </citation>
    <scope>NUCLEOTIDE SEQUENCE</scope>
    <source>
        <strain evidence="17">CGMCC 4.5737</strain>
    </source>
</reference>
<dbReference type="InterPro" id="IPR009081">
    <property type="entry name" value="PP-bd_ACP"/>
</dbReference>
<dbReference type="Pfam" id="PF13602">
    <property type="entry name" value="ADH_zinc_N_2"/>
    <property type="match status" value="1"/>
</dbReference>
<dbReference type="SUPFAM" id="SSF51735">
    <property type="entry name" value="NAD(P)-binding Rossmann-fold domains"/>
    <property type="match status" value="3"/>
</dbReference>
<evidence type="ECO:0000256" key="9">
    <source>
        <dbReference type="ARBA" id="ARBA00060622"/>
    </source>
</evidence>
<comment type="pathway">
    <text evidence="9">Antibiotic biosynthesis; erythromycin biosynthesis.</text>
</comment>
<dbReference type="InterPro" id="IPR014043">
    <property type="entry name" value="Acyl_transferase_dom"/>
</dbReference>
<dbReference type="InterPro" id="IPR057326">
    <property type="entry name" value="KR_dom"/>
</dbReference>
<evidence type="ECO:0000256" key="2">
    <source>
        <dbReference type="ARBA" id="ARBA00022553"/>
    </source>
</evidence>
<accession>A0A8J3CK77</accession>
<dbReference type="CDD" id="cd08956">
    <property type="entry name" value="KR_3_FAS_SDR_x"/>
    <property type="match status" value="1"/>
</dbReference>
<evidence type="ECO:0000313" key="18">
    <source>
        <dbReference type="Proteomes" id="UP000637578"/>
    </source>
</evidence>
<evidence type="ECO:0000256" key="5">
    <source>
        <dbReference type="ARBA" id="ARBA00023268"/>
    </source>
</evidence>
<dbReference type="GO" id="GO:0004315">
    <property type="term" value="F:3-oxoacyl-[acyl-carrier-protein] synthase activity"/>
    <property type="evidence" value="ECO:0007669"/>
    <property type="project" value="InterPro"/>
</dbReference>
<evidence type="ECO:0000256" key="8">
    <source>
        <dbReference type="ARBA" id="ARBA00060158"/>
    </source>
</evidence>
<dbReference type="InterPro" id="IPR050091">
    <property type="entry name" value="PKS_NRPS_Biosynth_Enz"/>
</dbReference>
<feature type="active site" description="Proton acceptor; for dehydratase activity" evidence="12">
    <location>
        <position position="1709"/>
    </location>
</feature>
<dbReference type="SMART" id="SM01294">
    <property type="entry name" value="PKS_PP_betabranch"/>
    <property type="match status" value="2"/>
</dbReference>
<dbReference type="InterPro" id="IPR032821">
    <property type="entry name" value="PKS_assoc"/>
</dbReference>
<dbReference type="FunFam" id="3.90.180.10:FF:000032">
    <property type="entry name" value="Probable polyketide synthase pks1"/>
    <property type="match status" value="1"/>
</dbReference>
<dbReference type="EC" id="2.3.1.94" evidence="11"/>
<dbReference type="PROSITE" id="PS00606">
    <property type="entry name" value="KS3_1"/>
    <property type="match status" value="1"/>
</dbReference>
<dbReference type="InterPro" id="IPR036291">
    <property type="entry name" value="NAD(P)-bd_dom_sf"/>
</dbReference>
<dbReference type="Pfam" id="PF00109">
    <property type="entry name" value="ketoacyl-synt"/>
    <property type="match status" value="2"/>
</dbReference>
<keyword evidence="6" id="KW-0012">Acyltransferase</keyword>
<keyword evidence="18" id="KW-1185">Reference proteome</keyword>
<dbReference type="Pfam" id="PF16197">
    <property type="entry name" value="KAsynt_C_assoc"/>
    <property type="match status" value="1"/>
</dbReference>
<dbReference type="FunFam" id="1.10.1200.10:FF:000007">
    <property type="entry name" value="Probable polyketide synthase pks17"/>
    <property type="match status" value="1"/>
</dbReference>
<keyword evidence="3" id="KW-0808">Transferase</keyword>
<dbReference type="InterPro" id="IPR014031">
    <property type="entry name" value="Ketoacyl_synth_C"/>
</dbReference>
<dbReference type="SUPFAM" id="SSF50129">
    <property type="entry name" value="GroES-like"/>
    <property type="match status" value="1"/>
</dbReference>
<dbReference type="InterPro" id="IPR020806">
    <property type="entry name" value="PKS_PP-bd"/>
</dbReference>
<evidence type="ECO:0000256" key="11">
    <source>
        <dbReference type="ARBA" id="ARBA00066981"/>
    </source>
</evidence>
<dbReference type="InterPro" id="IPR016039">
    <property type="entry name" value="Thiolase-like"/>
</dbReference>
<dbReference type="InterPro" id="IPR014030">
    <property type="entry name" value="Ketoacyl_synth_N"/>
</dbReference>
<dbReference type="GO" id="GO:0006633">
    <property type="term" value="P:fatty acid biosynthetic process"/>
    <property type="evidence" value="ECO:0007669"/>
    <property type="project" value="InterPro"/>
</dbReference>
<dbReference type="InterPro" id="IPR020807">
    <property type="entry name" value="PKS_DH"/>
</dbReference>
<protein>
    <recommendedName>
        <fullName evidence="11">6-deoxyerythronolide-B synthase</fullName>
        <ecNumber evidence="11">2.3.1.94</ecNumber>
    </recommendedName>
</protein>
<dbReference type="GO" id="GO:0031177">
    <property type="term" value="F:phosphopantetheine binding"/>
    <property type="evidence" value="ECO:0007669"/>
    <property type="project" value="InterPro"/>
</dbReference>
<dbReference type="InterPro" id="IPR018201">
    <property type="entry name" value="Ketoacyl_synth_AS"/>
</dbReference>
<dbReference type="GO" id="GO:0016491">
    <property type="term" value="F:oxidoreductase activity"/>
    <property type="evidence" value="ECO:0007669"/>
    <property type="project" value="InterPro"/>
</dbReference>
<feature type="domain" description="Ketosynthase family 3 (KS3)" evidence="15">
    <location>
        <begin position="1"/>
        <end position="341"/>
    </location>
</feature>
<dbReference type="SUPFAM" id="SSF53901">
    <property type="entry name" value="Thiolase-like"/>
    <property type="match status" value="2"/>
</dbReference>
<dbReference type="SMART" id="SM00823">
    <property type="entry name" value="PKS_PP"/>
    <property type="match status" value="2"/>
</dbReference>
<dbReference type="InterPro" id="IPR049551">
    <property type="entry name" value="PKS_DH_C"/>
</dbReference>
<evidence type="ECO:0000259" key="15">
    <source>
        <dbReference type="PROSITE" id="PS52004"/>
    </source>
</evidence>
<evidence type="ECO:0000256" key="7">
    <source>
        <dbReference type="ARBA" id="ARBA00052442"/>
    </source>
</evidence>
<dbReference type="SMART" id="SM00825">
    <property type="entry name" value="PKS_KS"/>
    <property type="match status" value="1"/>
</dbReference>
<dbReference type="CDD" id="cd00833">
    <property type="entry name" value="PKS"/>
    <property type="match status" value="1"/>
</dbReference>
<evidence type="ECO:0000256" key="6">
    <source>
        <dbReference type="ARBA" id="ARBA00023315"/>
    </source>
</evidence>
<feature type="region of interest" description="N-terminal hotdog fold" evidence="12">
    <location>
        <begin position="1678"/>
        <end position="1800"/>
    </location>
</feature>
<gene>
    <name evidence="17" type="ORF">GCM10012275_52440</name>
</gene>
<dbReference type="InterPro" id="IPR042104">
    <property type="entry name" value="PKS_dehydratase_sf"/>
</dbReference>
<comment type="subunit">
    <text evidence="10">Homodimer. Erythronolide synthase is composed of EryAI, EryAII and EryAIII multimodular (2 modules) polypeptides each coding for a functional synthase subunit which participates in 2 of the six FAS-like elongation steps required for formation of the polyketide. Module 1, 2, 3, 4, 5, and 6 participating in biosynthesis steps 1, 2, 3, 4, 5, and 6, respectively.</text>
</comment>
<dbReference type="FunFam" id="3.40.366.10:FF:000002">
    <property type="entry name" value="Probable polyketide synthase 2"/>
    <property type="match status" value="2"/>
</dbReference>
<keyword evidence="1" id="KW-0596">Phosphopantetheine</keyword>
<feature type="domain" description="Carrier" evidence="14">
    <location>
        <begin position="2716"/>
        <end position="2791"/>
    </location>
</feature>
<dbReference type="Proteomes" id="UP000637578">
    <property type="component" value="Unassembled WGS sequence"/>
</dbReference>
<dbReference type="InterPro" id="IPR006162">
    <property type="entry name" value="Ppantetheine_attach_site"/>
</dbReference>